<dbReference type="Pfam" id="PF18962">
    <property type="entry name" value="Por_Secre_tail"/>
    <property type="match status" value="1"/>
</dbReference>
<evidence type="ECO:0000256" key="1">
    <source>
        <dbReference type="ARBA" id="ARBA00022670"/>
    </source>
</evidence>
<dbReference type="CDD" id="cd05562">
    <property type="entry name" value="Peptidases_S53_like"/>
    <property type="match status" value="1"/>
</dbReference>
<dbReference type="RefSeq" id="WP_100989226.1">
    <property type="nucleotide sequence ID" value="NZ_CP025096.1"/>
</dbReference>
<dbReference type="SUPFAM" id="SSF49313">
    <property type="entry name" value="Cadherin-like"/>
    <property type="match status" value="1"/>
</dbReference>
<proteinExistence type="predicted"/>
<dbReference type="Pfam" id="PF05345">
    <property type="entry name" value="He_PIG"/>
    <property type="match status" value="1"/>
</dbReference>
<organism evidence="5 6">
    <name type="scientific">Spirosoma pollinicola</name>
    <dbReference type="NCBI Taxonomy" id="2057025"/>
    <lineage>
        <taxon>Bacteria</taxon>
        <taxon>Pseudomonadati</taxon>
        <taxon>Bacteroidota</taxon>
        <taxon>Cytophagia</taxon>
        <taxon>Cytophagales</taxon>
        <taxon>Cytophagaceae</taxon>
        <taxon>Spirosoma</taxon>
    </lineage>
</organism>
<dbReference type="SUPFAM" id="SSF52743">
    <property type="entry name" value="Subtilisin-like"/>
    <property type="match status" value="1"/>
</dbReference>
<evidence type="ECO:0000259" key="4">
    <source>
        <dbReference type="SMART" id="SM00736"/>
    </source>
</evidence>
<dbReference type="AlphaFoldDB" id="A0A2K8Z013"/>
<keyword evidence="3" id="KW-0720">Serine protease</keyword>
<sequence>MFKSLLKCSAFAIAVLVLLYLPILSWAQTTIKEEAKAAKVTPDLLALIANQSNTVAPVNGLQKVDLFQRNGNAIAIEAFTAPGQDSQTLLQALQALGLQNGIVYRQTIVGYLPVNKLVELKNISALKLARPSYKPTRNTGAVTSQGDVAMRANIARSTYSVSGAGVKVGILSDSYNALNGAAAGVASGDLPAGVQVLTDFLSPDATDEGRAMAEIVHDVAPGSAIAFSTAFVGGEAGFAQNIRGLATAGCKIITDDVSYFAEPFFQDGLVAQAIDDVVTNNNVSYFTAAGNSGRSSYQSPYSSVSFSDPAYAAGTFSAHDFGGGDKRQSITIPGGAQILISFQWDDPFFTVSGGAGARTDMDLLVYVNNVYQPTLSSVGNNIGDDPVEIIAITNRGGSPATLELVLVKRAGPDPTLVKWVNFANTVTIEYDTRSSTAVGHGNTRLGASVGAAAWYNTPAFNGGLTTAVIETFSSAGGTPVLFNTAGQRITTVVRQKPDLTAADGGNTTFFFADSPSDADAFPNFFGTSAAAPHAAAVAALMQEKSGNTLSPATILSILKQTALDMDDPLTPGFDTGFDFRTGSGFVQADAAVQAVGGTPNTPPTVANIIGPKSATVGQAFTYTIPANTFTDAQTPNSLTITVSGLPPNLTFSGGTISGTPSVSGVSTITVRATDPGGLFVTTTFTLTVNPAETVTAPFSITGVTTISCRTLNVSQVAVTFTPLYAGLTGQPISFSVVSFLQPTTAPGPYTVNFVFKSPSVTLRARQAGTPGEASFTYNWQAACNALRARLAAATPEEGPAQLKVLLYPNPVGDEFAIRIQGAQGQPVKIALTDVSGYAISTSAVDVKTSDHKEQLRFGQQRAGLYLLRVSTPEQAVILKVIKQ</sequence>
<dbReference type="InterPro" id="IPR013783">
    <property type="entry name" value="Ig-like_fold"/>
</dbReference>
<reference evidence="5 6" key="1">
    <citation type="submission" date="2017-11" db="EMBL/GenBank/DDBJ databases">
        <title>Taxonomic description and genome sequences of Spirosoma HA7 sp. nov., isolated from pollen microhabitat of Corylus avellana.</title>
        <authorList>
            <person name="Ambika Manirajan B."/>
            <person name="Suarez C."/>
            <person name="Ratering S."/>
            <person name="Geissler-Plaum R."/>
            <person name="Cardinale M."/>
            <person name="Sylvia S."/>
        </authorList>
    </citation>
    <scope>NUCLEOTIDE SEQUENCE [LARGE SCALE GENOMIC DNA]</scope>
    <source>
        <strain evidence="5 6">HA7</strain>
    </source>
</reference>
<keyword evidence="6" id="KW-1185">Reference proteome</keyword>
<keyword evidence="1" id="KW-0645">Protease</keyword>
<dbReference type="SMART" id="SM00736">
    <property type="entry name" value="CADG"/>
    <property type="match status" value="1"/>
</dbReference>
<evidence type="ECO:0000256" key="2">
    <source>
        <dbReference type="ARBA" id="ARBA00022801"/>
    </source>
</evidence>
<dbReference type="Gene3D" id="2.60.40.10">
    <property type="entry name" value="Immunoglobulins"/>
    <property type="match status" value="1"/>
</dbReference>
<accession>A0A2K8Z013</accession>
<dbReference type="InterPro" id="IPR026444">
    <property type="entry name" value="Secre_tail"/>
</dbReference>
<dbReference type="Pfam" id="PF00082">
    <property type="entry name" value="Peptidase_S8"/>
    <property type="match status" value="1"/>
</dbReference>
<protein>
    <recommendedName>
        <fullName evidence="4">Dystroglycan-type cadherin-like domain-containing protein</fullName>
    </recommendedName>
</protein>
<evidence type="ECO:0000313" key="6">
    <source>
        <dbReference type="Proteomes" id="UP000232883"/>
    </source>
</evidence>
<feature type="domain" description="Dystroglycan-type cadherin-like" evidence="4">
    <location>
        <begin position="604"/>
        <end position="695"/>
    </location>
</feature>
<dbReference type="PROSITE" id="PS00138">
    <property type="entry name" value="SUBTILASE_SER"/>
    <property type="match status" value="1"/>
</dbReference>
<dbReference type="InterPro" id="IPR006644">
    <property type="entry name" value="Cadg"/>
</dbReference>
<keyword evidence="2" id="KW-0378">Hydrolase</keyword>
<dbReference type="EMBL" id="CP025096">
    <property type="protein sequence ID" value="AUD03222.1"/>
    <property type="molecule type" value="Genomic_DNA"/>
</dbReference>
<evidence type="ECO:0000256" key="3">
    <source>
        <dbReference type="ARBA" id="ARBA00022825"/>
    </source>
</evidence>
<gene>
    <name evidence="5" type="ORF">CWM47_16090</name>
</gene>
<dbReference type="InterPro" id="IPR015919">
    <property type="entry name" value="Cadherin-like_sf"/>
</dbReference>
<dbReference type="Gene3D" id="3.40.50.200">
    <property type="entry name" value="Peptidase S8/S53 domain"/>
    <property type="match status" value="2"/>
</dbReference>
<dbReference type="InterPro" id="IPR034075">
    <property type="entry name" value="Glr3161-like_dom"/>
</dbReference>
<dbReference type="InterPro" id="IPR000209">
    <property type="entry name" value="Peptidase_S8/S53_dom"/>
</dbReference>
<evidence type="ECO:0000313" key="5">
    <source>
        <dbReference type="EMBL" id="AUD03222.1"/>
    </source>
</evidence>
<dbReference type="GO" id="GO:0004252">
    <property type="term" value="F:serine-type endopeptidase activity"/>
    <property type="evidence" value="ECO:0007669"/>
    <property type="project" value="InterPro"/>
</dbReference>
<dbReference type="GO" id="GO:0005509">
    <property type="term" value="F:calcium ion binding"/>
    <property type="evidence" value="ECO:0007669"/>
    <property type="project" value="InterPro"/>
</dbReference>
<dbReference type="NCBIfam" id="TIGR04183">
    <property type="entry name" value="Por_Secre_tail"/>
    <property type="match status" value="1"/>
</dbReference>
<dbReference type="InterPro" id="IPR036852">
    <property type="entry name" value="Peptidase_S8/S53_dom_sf"/>
</dbReference>
<dbReference type="InterPro" id="IPR023828">
    <property type="entry name" value="Peptidase_S8_Ser-AS"/>
</dbReference>
<dbReference type="GO" id="GO:0006508">
    <property type="term" value="P:proteolysis"/>
    <property type="evidence" value="ECO:0007669"/>
    <property type="project" value="UniProtKB-KW"/>
</dbReference>
<dbReference type="Proteomes" id="UP000232883">
    <property type="component" value="Chromosome"/>
</dbReference>
<dbReference type="OrthoDB" id="355609at2"/>
<name>A0A2K8Z013_9BACT</name>
<dbReference type="GO" id="GO:0016020">
    <property type="term" value="C:membrane"/>
    <property type="evidence" value="ECO:0007669"/>
    <property type="project" value="InterPro"/>
</dbReference>
<dbReference type="KEGG" id="spir:CWM47_16090"/>